<dbReference type="EMBL" id="JAGKQM010001854">
    <property type="protein sequence ID" value="KAH0851108.1"/>
    <property type="molecule type" value="Genomic_DNA"/>
</dbReference>
<keyword evidence="7" id="KW-1015">Disulfide bond</keyword>
<dbReference type="Pfam" id="PF01535">
    <property type="entry name" value="PPR"/>
    <property type="match status" value="5"/>
</dbReference>
<comment type="caution">
    <text evidence="10">The sequence shown here is derived from an EMBL/GenBank/DDBJ whole genome shotgun (WGS) entry which is preliminary data.</text>
</comment>
<comment type="similarity">
    <text evidence="1">Belongs to the PPR family. PCMP-H subfamily.</text>
</comment>
<sequence>MIFHSNDSNLVLRDLSKSGRIEESRQLFDKMPERDKFTWNTMIFAYSCSGRLADAKQLFLRNPIKNTISWSALISGYCKYGSEEEAFGFFFGKCSLMLESLMSILWLVFLGYFALFASEGLTDSCVNCAFSLCMHNADASLKLNNSLGPWHRNNVAWTSTLTGYSRNGFAYKASECFRDMRREGNQPNHFTFHSVLIACGFCSRVWSSAVQVHGCIVKSGIKTDIFVQSAVIAIDFATARALLQDMEVDDVVSWNSMVVECIREGLKEEALNEYSFFCALSDCENWIRNLQAGMVMESQGQESCREYISGTEICQAKQCDDQCTVEYNGYGKCLAGTNLMLGDLSKFGRIKEARQLFDRMPDRDKFTWNTMIVGYSSSRRLADAKQILLRNPMKNSIPWSALISGNGLAYKAIECFRDVRREGNQPNQFIFPSVLTACAAVSARWIGVQRNHGFTFEGMIEKDAMSEDRRHPRMVEIYSISKVDETMLLIKEAGRQGAFGLAYHSVKLAVLFGQLAVPSGAPIRIIKNLRVCGDFATMQ</sequence>
<dbReference type="Pfam" id="PF07333">
    <property type="entry name" value="SLR1-BP"/>
    <property type="match status" value="1"/>
</dbReference>
<evidence type="ECO:0000256" key="8">
    <source>
        <dbReference type="PROSITE-ProRule" id="PRU00708"/>
    </source>
</evidence>
<dbReference type="InterPro" id="IPR011990">
    <property type="entry name" value="TPR-like_helical_dom_sf"/>
</dbReference>
<evidence type="ECO:0000256" key="1">
    <source>
        <dbReference type="ARBA" id="ARBA00006643"/>
    </source>
</evidence>
<evidence type="ECO:0000313" key="11">
    <source>
        <dbReference type="Proteomes" id="UP000824890"/>
    </source>
</evidence>
<dbReference type="InterPro" id="IPR010851">
    <property type="entry name" value="DEFL"/>
</dbReference>
<keyword evidence="4" id="KW-0295">Fungicide</keyword>
<dbReference type="Proteomes" id="UP000824890">
    <property type="component" value="Unassembled WGS sequence"/>
</dbReference>
<feature type="domain" description="DYW" evidence="9">
    <location>
        <begin position="501"/>
        <end position="537"/>
    </location>
</feature>
<evidence type="ECO:0000259" key="9">
    <source>
        <dbReference type="Pfam" id="PF14432"/>
    </source>
</evidence>
<keyword evidence="11" id="KW-1185">Reference proteome</keyword>
<dbReference type="PANTHER" id="PTHR47926:SF342">
    <property type="entry name" value="TETRATRICOPEPTIDE-LIKE HELICAL DOMAIN-CONTAINING PROTEIN-RELATED"/>
    <property type="match status" value="1"/>
</dbReference>
<dbReference type="InterPro" id="IPR002885">
    <property type="entry name" value="PPR_rpt"/>
</dbReference>
<gene>
    <name evidence="10" type="ORF">HID58_094998</name>
</gene>
<dbReference type="Gene3D" id="1.25.40.10">
    <property type="entry name" value="Tetratricopeptide repeat domain"/>
    <property type="match status" value="3"/>
</dbReference>
<dbReference type="Pfam" id="PF14432">
    <property type="entry name" value="DYW_deaminase"/>
    <property type="match status" value="1"/>
</dbReference>
<dbReference type="NCBIfam" id="TIGR00756">
    <property type="entry name" value="PPR"/>
    <property type="match status" value="1"/>
</dbReference>
<keyword evidence="5" id="KW-0677">Repeat</keyword>
<dbReference type="Pfam" id="PF13041">
    <property type="entry name" value="PPR_2"/>
    <property type="match status" value="1"/>
</dbReference>
<dbReference type="PROSITE" id="PS51375">
    <property type="entry name" value="PPR"/>
    <property type="match status" value="2"/>
</dbReference>
<evidence type="ECO:0000256" key="5">
    <source>
        <dbReference type="ARBA" id="ARBA00022737"/>
    </source>
</evidence>
<dbReference type="PANTHER" id="PTHR47926">
    <property type="entry name" value="PENTATRICOPEPTIDE REPEAT-CONTAINING PROTEIN"/>
    <property type="match status" value="1"/>
</dbReference>
<dbReference type="InterPro" id="IPR032867">
    <property type="entry name" value="DYW_dom"/>
</dbReference>
<reference evidence="10 11" key="1">
    <citation type="submission" date="2021-05" db="EMBL/GenBank/DDBJ databases">
        <title>Genome Assembly of Synthetic Allotetraploid Brassica napus Reveals Homoeologous Exchanges between Subgenomes.</title>
        <authorList>
            <person name="Davis J.T."/>
        </authorList>
    </citation>
    <scope>NUCLEOTIDE SEQUENCE [LARGE SCALE GENOMIC DNA]</scope>
    <source>
        <strain evidence="11">cv. Da-Ae</strain>
        <tissue evidence="10">Seedling</tissue>
    </source>
</reference>
<keyword evidence="6" id="KW-0611">Plant defense</keyword>
<dbReference type="InterPro" id="IPR046960">
    <property type="entry name" value="PPR_At4g14850-like_plant"/>
</dbReference>
<name>A0ABQ7X587_BRANA</name>
<evidence type="ECO:0000256" key="3">
    <source>
        <dbReference type="ARBA" id="ARBA00022529"/>
    </source>
</evidence>
<evidence type="ECO:0000256" key="6">
    <source>
        <dbReference type="ARBA" id="ARBA00022821"/>
    </source>
</evidence>
<organism evidence="10 11">
    <name type="scientific">Brassica napus</name>
    <name type="common">Rape</name>
    <dbReference type="NCBI Taxonomy" id="3708"/>
    <lineage>
        <taxon>Eukaryota</taxon>
        <taxon>Viridiplantae</taxon>
        <taxon>Streptophyta</taxon>
        <taxon>Embryophyta</taxon>
        <taxon>Tracheophyta</taxon>
        <taxon>Spermatophyta</taxon>
        <taxon>Magnoliopsida</taxon>
        <taxon>eudicotyledons</taxon>
        <taxon>Gunneridae</taxon>
        <taxon>Pentapetalae</taxon>
        <taxon>rosids</taxon>
        <taxon>malvids</taxon>
        <taxon>Brassicales</taxon>
        <taxon>Brassicaceae</taxon>
        <taxon>Brassiceae</taxon>
        <taxon>Brassica</taxon>
    </lineage>
</organism>
<evidence type="ECO:0000256" key="7">
    <source>
        <dbReference type="ARBA" id="ARBA00023157"/>
    </source>
</evidence>
<proteinExistence type="inferred from homology"/>
<evidence type="ECO:0000256" key="4">
    <source>
        <dbReference type="ARBA" id="ARBA00022577"/>
    </source>
</evidence>
<protein>
    <recommendedName>
        <fullName evidence="9">DYW domain-containing protein</fullName>
    </recommendedName>
</protein>
<evidence type="ECO:0000313" key="10">
    <source>
        <dbReference type="EMBL" id="KAH0851108.1"/>
    </source>
</evidence>
<accession>A0ABQ7X587</accession>
<keyword evidence="3" id="KW-0929">Antimicrobial</keyword>
<feature type="repeat" description="PPR" evidence="8">
    <location>
        <begin position="364"/>
        <end position="398"/>
    </location>
</feature>
<comment type="similarity">
    <text evidence="2">Belongs to the DEFL family.</text>
</comment>
<evidence type="ECO:0000256" key="2">
    <source>
        <dbReference type="ARBA" id="ARBA00006722"/>
    </source>
</evidence>
<feature type="repeat" description="PPR" evidence="8">
    <location>
        <begin position="153"/>
        <end position="187"/>
    </location>
</feature>